<accession>A0ABR6V250</accession>
<proteinExistence type="inferred from homology"/>
<feature type="transmembrane region" description="Helical" evidence="13">
    <location>
        <begin position="46"/>
        <end position="69"/>
    </location>
</feature>
<keyword evidence="11 13" id="KW-0472">Membrane</keyword>
<comment type="cofactor">
    <cofactor evidence="1">
        <name>heme b</name>
        <dbReference type="ChEBI" id="CHEBI:60344"/>
    </cofactor>
</comment>
<dbReference type="Proteomes" id="UP000628086">
    <property type="component" value="Unassembled WGS sequence"/>
</dbReference>
<organism evidence="15 16">
    <name type="scientific">Pseudomonas taiwanensis</name>
    <dbReference type="NCBI Taxonomy" id="470150"/>
    <lineage>
        <taxon>Bacteria</taxon>
        <taxon>Pseudomonadati</taxon>
        <taxon>Pseudomonadota</taxon>
        <taxon>Gammaproteobacteria</taxon>
        <taxon>Pseudomonadales</taxon>
        <taxon>Pseudomonadaceae</taxon>
        <taxon>Pseudomonas</taxon>
    </lineage>
</organism>
<evidence type="ECO:0000256" key="11">
    <source>
        <dbReference type="ARBA" id="ARBA00023136"/>
    </source>
</evidence>
<keyword evidence="5" id="KW-0349">Heme</keyword>
<feature type="transmembrane region" description="Helical" evidence="13">
    <location>
        <begin position="12"/>
        <end position="34"/>
    </location>
</feature>
<evidence type="ECO:0000256" key="6">
    <source>
        <dbReference type="ARBA" id="ARBA00022692"/>
    </source>
</evidence>
<dbReference type="RefSeq" id="WP_186598233.1">
    <property type="nucleotide sequence ID" value="NZ_JABWRR010000010.1"/>
</dbReference>
<evidence type="ECO:0000313" key="16">
    <source>
        <dbReference type="Proteomes" id="UP000628086"/>
    </source>
</evidence>
<keyword evidence="7" id="KW-0479">Metal-binding</keyword>
<dbReference type="EMBL" id="JABWRS010000002">
    <property type="protein sequence ID" value="MBC3474581.1"/>
    <property type="molecule type" value="Genomic_DNA"/>
</dbReference>
<evidence type="ECO:0000256" key="1">
    <source>
        <dbReference type="ARBA" id="ARBA00001970"/>
    </source>
</evidence>
<evidence type="ECO:0000256" key="8">
    <source>
        <dbReference type="ARBA" id="ARBA00022982"/>
    </source>
</evidence>
<dbReference type="PANTHER" id="PTHR30529:SF1">
    <property type="entry name" value="CYTOCHROME B561 HOMOLOG 2"/>
    <property type="match status" value="1"/>
</dbReference>
<keyword evidence="10" id="KW-0408">Iron</keyword>
<keyword evidence="16" id="KW-1185">Reference proteome</keyword>
<evidence type="ECO:0000256" key="12">
    <source>
        <dbReference type="ARBA" id="ARBA00037975"/>
    </source>
</evidence>
<keyword evidence="8" id="KW-0249">Electron transport</keyword>
<dbReference type="InterPro" id="IPR011577">
    <property type="entry name" value="Cyt_b561_bac/Ni-Hgenase"/>
</dbReference>
<evidence type="ECO:0000256" key="2">
    <source>
        <dbReference type="ARBA" id="ARBA00004651"/>
    </source>
</evidence>
<evidence type="ECO:0000256" key="7">
    <source>
        <dbReference type="ARBA" id="ARBA00022723"/>
    </source>
</evidence>
<name>A0ABR6V250_9PSED</name>
<gene>
    <name evidence="15" type="ORF">HU747_03115</name>
</gene>
<comment type="similarity">
    <text evidence="12">Belongs to the cytochrome b561 family.</text>
</comment>
<dbReference type="InterPro" id="IPR016174">
    <property type="entry name" value="Di-haem_cyt_TM"/>
</dbReference>
<dbReference type="Pfam" id="PF01292">
    <property type="entry name" value="Ni_hydr_CYTB"/>
    <property type="match status" value="1"/>
</dbReference>
<dbReference type="PANTHER" id="PTHR30529">
    <property type="entry name" value="CYTOCHROME B561"/>
    <property type="match status" value="1"/>
</dbReference>
<sequence>MHERKYCWQRILLHWLSAVLILWVLLSDLCVALMDVERSTYERISGFNAAICVLYIPLFLLRCLLYRLCTQREVGPAGQPLKLMVCTVHEALYLSTAAALLSGVLMIRREVDVLGWFIVPALLDDPLWLDIWFELHRVSRALLTVLLLVHVGAVVVQGYQGRNVLRRMLP</sequence>
<keyword evidence="3" id="KW-0813">Transport</keyword>
<evidence type="ECO:0000256" key="5">
    <source>
        <dbReference type="ARBA" id="ARBA00022617"/>
    </source>
</evidence>
<evidence type="ECO:0000256" key="3">
    <source>
        <dbReference type="ARBA" id="ARBA00022448"/>
    </source>
</evidence>
<evidence type="ECO:0000256" key="13">
    <source>
        <dbReference type="SAM" id="Phobius"/>
    </source>
</evidence>
<keyword evidence="9 13" id="KW-1133">Transmembrane helix</keyword>
<evidence type="ECO:0000256" key="9">
    <source>
        <dbReference type="ARBA" id="ARBA00022989"/>
    </source>
</evidence>
<comment type="subcellular location">
    <subcellularLocation>
        <location evidence="2">Cell membrane</location>
        <topology evidence="2">Multi-pass membrane protein</topology>
    </subcellularLocation>
</comment>
<keyword evidence="4" id="KW-1003">Cell membrane</keyword>
<feature type="transmembrane region" description="Helical" evidence="13">
    <location>
        <begin position="141"/>
        <end position="160"/>
    </location>
</feature>
<evidence type="ECO:0000256" key="10">
    <source>
        <dbReference type="ARBA" id="ARBA00023004"/>
    </source>
</evidence>
<evidence type="ECO:0000256" key="4">
    <source>
        <dbReference type="ARBA" id="ARBA00022475"/>
    </source>
</evidence>
<keyword evidence="6 13" id="KW-0812">Transmembrane</keyword>
<evidence type="ECO:0000313" key="15">
    <source>
        <dbReference type="EMBL" id="MBC3474581.1"/>
    </source>
</evidence>
<evidence type="ECO:0000259" key="14">
    <source>
        <dbReference type="Pfam" id="PF01292"/>
    </source>
</evidence>
<reference evidence="15 16" key="1">
    <citation type="journal article" date="2020" name="Microorganisms">
        <title>Reliable Identification of Environmental Pseudomonas Isolates Using the rpoD Gene.</title>
        <authorList>
            <consortium name="The Broad Institute Genome Sequencing Platform"/>
            <person name="Girard L."/>
            <person name="Lood C."/>
            <person name="Rokni-Zadeh H."/>
            <person name="van Noort V."/>
            <person name="Lavigne R."/>
            <person name="De Mot R."/>
        </authorList>
    </citation>
    <scope>NUCLEOTIDE SEQUENCE [LARGE SCALE GENOMIC DNA]</scope>
    <source>
        <strain evidence="15 16">RW7P2</strain>
    </source>
</reference>
<feature type="transmembrane region" description="Helical" evidence="13">
    <location>
        <begin position="81"/>
        <end position="107"/>
    </location>
</feature>
<comment type="caution">
    <text evidence="15">The sequence shown here is derived from an EMBL/GenBank/DDBJ whole genome shotgun (WGS) entry which is preliminary data.</text>
</comment>
<protein>
    <submittedName>
        <fullName evidence="15">Cytochrome b/b6 domain-containing protein</fullName>
    </submittedName>
</protein>
<dbReference type="InterPro" id="IPR052168">
    <property type="entry name" value="Cytochrome_b561_oxidase"/>
</dbReference>
<dbReference type="SUPFAM" id="SSF81342">
    <property type="entry name" value="Transmembrane di-heme cytochromes"/>
    <property type="match status" value="1"/>
</dbReference>
<feature type="domain" description="Cytochrome b561 bacterial/Ni-hydrogenase" evidence="14">
    <location>
        <begin position="11"/>
        <end position="170"/>
    </location>
</feature>